<feature type="domain" description="FAD-dependent oxidoreductase 2 FAD-binding" evidence="5">
    <location>
        <begin position="67"/>
        <end position="547"/>
    </location>
</feature>
<dbReference type="PROSITE" id="PS51318">
    <property type="entry name" value="TAT"/>
    <property type="match status" value="1"/>
</dbReference>
<evidence type="ECO:0000313" key="7">
    <source>
        <dbReference type="Proteomes" id="UP000478463"/>
    </source>
</evidence>
<reference evidence="6 7" key="1">
    <citation type="submission" date="2020-10" db="EMBL/GenBank/DDBJ databases">
        <title>Eggerthella sp. nov., isolated from human feces.</title>
        <authorList>
            <person name="Yajun G."/>
        </authorList>
    </citation>
    <scope>NUCLEOTIDE SEQUENCE [LARGE SCALE GENOMIC DNA]</scope>
    <source>
        <strain evidence="6 7">HF-1101</strain>
    </source>
</reference>
<comment type="cofactor">
    <cofactor evidence="1">
        <name>FAD</name>
        <dbReference type="ChEBI" id="CHEBI:57692"/>
    </cofactor>
</comment>
<dbReference type="InterPro" id="IPR003953">
    <property type="entry name" value="FAD-dep_OxRdtase_2_FAD-bd"/>
</dbReference>
<dbReference type="GO" id="GO:0008202">
    <property type="term" value="P:steroid metabolic process"/>
    <property type="evidence" value="ECO:0007669"/>
    <property type="project" value="UniProtKB-ARBA"/>
</dbReference>
<dbReference type="AlphaFoldDB" id="A0A6L7IU71"/>
<dbReference type="PANTHER" id="PTHR43400">
    <property type="entry name" value="FUMARATE REDUCTASE"/>
    <property type="match status" value="1"/>
</dbReference>
<evidence type="ECO:0000256" key="1">
    <source>
        <dbReference type="ARBA" id="ARBA00001974"/>
    </source>
</evidence>
<dbReference type="InterPro" id="IPR050315">
    <property type="entry name" value="FAD-oxidoreductase_2"/>
</dbReference>
<protein>
    <submittedName>
        <fullName evidence="6">FAD-binding protein</fullName>
    </submittedName>
</protein>
<dbReference type="SUPFAM" id="SSF51905">
    <property type="entry name" value="FAD/NAD(P)-binding domain"/>
    <property type="match status" value="1"/>
</dbReference>
<evidence type="ECO:0000259" key="5">
    <source>
        <dbReference type="Pfam" id="PF00890"/>
    </source>
</evidence>
<gene>
    <name evidence="6" type="ORF">GS424_010300</name>
</gene>
<dbReference type="KEGG" id="egd:GS424_010300"/>
<organism evidence="6 7">
    <name type="scientific">Eggerthella guodeyinii</name>
    <dbReference type="NCBI Taxonomy" id="2690837"/>
    <lineage>
        <taxon>Bacteria</taxon>
        <taxon>Bacillati</taxon>
        <taxon>Actinomycetota</taxon>
        <taxon>Coriobacteriia</taxon>
        <taxon>Eggerthellales</taxon>
        <taxon>Eggerthellaceae</taxon>
        <taxon>Eggerthella</taxon>
    </lineage>
</organism>
<name>A0A6L7IU71_9ACTN</name>
<dbReference type="InterPro" id="IPR027477">
    <property type="entry name" value="Succ_DH/fumarate_Rdtase_cat_sf"/>
</dbReference>
<keyword evidence="4" id="KW-0560">Oxidoreductase</keyword>
<dbReference type="RefSeq" id="WP_160942289.1">
    <property type="nucleotide sequence ID" value="NZ_CP063310.1"/>
</dbReference>
<dbReference type="Gene3D" id="3.90.700.10">
    <property type="entry name" value="Succinate dehydrogenase/fumarate reductase flavoprotein, catalytic domain"/>
    <property type="match status" value="1"/>
</dbReference>
<dbReference type="GO" id="GO:0033765">
    <property type="term" value="F:steroid dehydrogenase activity, acting on the CH-CH group of donors"/>
    <property type="evidence" value="ECO:0007669"/>
    <property type="project" value="UniProtKB-ARBA"/>
</dbReference>
<dbReference type="PANTHER" id="PTHR43400:SF10">
    <property type="entry name" value="3-OXOSTEROID 1-DEHYDROGENASE"/>
    <property type="match status" value="1"/>
</dbReference>
<evidence type="ECO:0000313" key="6">
    <source>
        <dbReference type="EMBL" id="QOS66940.1"/>
    </source>
</evidence>
<accession>A0A6L7IU71</accession>
<evidence type="ECO:0000256" key="2">
    <source>
        <dbReference type="ARBA" id="ARBA00022630"/>
    </source>
</evidence>
<dbReference type="Gene3D" id="3.50.50.60">
    <property type="entry name" value="FAD/NAD(P)-binding domain"/>
    <property type="match status" value="1"/>
</dbReference>
<dbReference type="InterPro" id="IPR036188">
    <property type="entry name" value="FAD/NAD-bd_sf"/>
</dbReference>
<dbReference type="InterPro" id="IPR006311">
    <property type="entry name" value="TAT_signal"/>
</dbReference>
<dbReference type="Pfam" id="PF00890">
    <property type="entry name" value="FAD_binding_2"/>
    <property type="match status" value="1"/>
</dbReference>
<keyword evidence="2" id="KW-0285">Flavoprotein</keyword>
<dbReference type="EMBL" id="CP063310">
    <property type="protein sequence ID" value="QOS66940.1"/>
    <property type="molecule type" value="Genomic_DNA"/>
</dbReference>
<evidence type="ECO:0000256" key="4">
    <source>
        <dbReference type="ARBA" id="ARBA00023002"/>
    </source>
</evidence>
<dbReference type="Proteomes" id="UP000478463">
    <property type="component" value="Chromosome"/>
</dbReference>
<keyword evidence="3" id="KW-0274">FAD</keyword>
<sequence>MNTGKESMGNASGMQLSRRDAIKGAAVMGMGLLGATSLAACAPGKGGDDAAGGAGAGAASWDKEVQVLVAGTGTVVHAAIACAERGAESVLVVEKDSAMFGGTSATSGGGYALAMLDFNADEGIEDTREKVLEYMKLVGDGRMDENVQAAFVDNANEFCRFVLETHGWSKWGHTSKAFGDYYELYQGSLDDAYGRGSWYPFDGDGQPLMAPAQWEGYRAYVDASDRIELAMGTSVESLVTDDEGAVVGAVLSDGTRVKASAVILGTGGFEHDEDMRRFHLPFPYYRSNGSANNTGDAHRMGARIGAQLAYMDTTFGNPYFDTQKEWEPGAFRYDKVGSDAFAPRGFPHSIMVNRKGRRFCDESTMYDTMNRAFGTYDTGTLEYVNIPGYWICDSTYTSTFLLPGYATPDELPEFVFKFDSLEELAEGMGIDEGALLAEVSSFNEHAGQGADPAWHRGEKAASANTLAMMSALMSLPGAEIPQSVLGTVSEPPFYCCRYVPGMMGGTRGGLHINENAQVLDVEGQPIEGLYATGNCSSGVAGYWAGGATLGQGGVMGYVAAKHCVEAAQR</sequence>
<dbReference type="SUPFAM" id="SSF56425">
    <property type="entry name" value="Succinate dehydrogenase/fumarate reductase flavoprotein, catalytic domain"/>
    <property type="match status" value="1"/>
</dbReference>
<evidence type="ECO:0000256" key="3">
    <source>
        <dbReference type="ARBA" id="ARBA00022827"/>
    </source>
</evidence>
<proteinExistence type="predicted"/>